<feature type="signal peptide" evidence="7">
    <location>
        <begin position="1"/>
        <end position="21"/>
    </location>
</feature>
<keyword evidence="4" id="KW-0391">Immunity</keyword>
<dbReference type="Pfam" id="PF11628">
    <property type="entry name" value="TCR_zetazeta"/>
    <property type="match status" value="1"/>
</dbReference>
<organism evidence="8 9">
    <name type="scientific">Naja naja</name>
    <name type="common">Indian cobra</name>
    <dbReference type="NCBI Taxonomy" id="35670"/>
    <lineage>
        <taxon>Eukaryota</taxon>
        <taxon>Metazoa</taxon>
        <taxon>Chordata</taxon>
        <taxon>Craniata</taxon>
        <taxon>Vertebrata</taxon>
        <taxon>Euteleostomi</taxon>
        <taxon>Lepidosauria</taxon>
        <taxon>Squamata</taxon>
        <taxon>Bifurcata</taxon>
        <taxon>Unidentata</taxon>
        <taxon>Episquamata</taxon>
        <taxon>Toxicofera</taxon>
        <taxon>Serpentes</taxon>
        <taxon>Colubroidea</taxon>
        <taxon>Elapidae</taxon>
        <taxon>Elapinae</taxon>
        <taxon>Naja</taxon>
    </lineage>
</organism>
<dbReference type="InterPro" id="IPR042340">
    <property type="entry name" value="FCER1G"/>
</dbReference>
<dbReference type="InterPro" id="IPR021663">
    <property type="entry name" value="CD3_zeta/IgE_Fc_rcpt_gamma"/>
</dbReference>
<dbReference type="GO" id="GO:0032998">
    <property type="term" value="C:Fc-epsilon receptor I complex"/>
    <property type="evidence" value="ECO:0007669"/>
    <property type="project" value="InterPro"/>
</dbReference>
<dbReference type="GO" id="GO:0019767">
    <property type="term" value="F:IgE receptor activity"/>
    <property type="evidence" value="ECO:0007669"/>
    <property type="project" value="InterPro"/>
</dbReference>
<evidence type="ECO:0000313" key="8">
    <source>
        <dbReference type="Ensembl" id="ENSNNAP00000008381.1"/>
    </source>
</evidence>
<dbReference type="GO" id="GO:0002376">
    <property type="term" value="P:immune system process"/>
    <property type="evidence" value="ECO:0007669"/>
    <property type="project" value="UniProtKB-KW"/>
</dbReference>
<protein>
    <submittedName>
        <fullName evidence="8">Uncharacterized protein</fullName>
    </submittedName>
</protein>
<evidence type="ECO:0000256" key="4">
    <source>
        <dbReference type="ARBA" id="ARBA00022859"/>
    </source>
</evidence>
<keyword evidence="9" id="KW-1185">Reference proteome</keyword>
<keyword evidence="6" id="KW-0675">Receptor</keyword>
<reference evidence="8" key="1">
    <citation type="submission" date="2025-08" db="UniProtKB">
        <authorList>
            <consortium name="Ensembl"/>
        </authorList>
    </citation>
    <scope>IDENTIFICATION</scope>
</reference>
<keyword evidence="2" id="KW-1003">Cell membrane</keyword>
<keyword evidence="7" id="KW-0732">Signal</keyword>
<dbReference type="AlphaFoldDB" id="A0A8C6VN85"/>
<evidence type="ECO:0000256" key="3">
    <source>
        <dbReference type="ARBA" id="ARBA00022553"/>
    </source>
</evidence>
<keyword evidence="5" id="KW-1015">Disulfide bond</keyword>
<dbReference type="Ensembl" id="ENSNNAT00000008785.1">
    <property type="protein sequence ID" value="ENSNNAP00000008381.1"/>
    <property type="gene ID" value="ENSNNAG00000005630.1"/>
</dbReference>
<accession>A0A8C6VN85</accession>
<feature type="chain" id="PRO_5034164410" evidence="7">
    <location>
        <begin position="22"/>
        <end position="135"/>
    </location>
</feature>
<comment type="subcellular location">
    <subcellularLocation>
        <location evidence="1">Cell membrane</location>
        <topology evidence="1">Single-pass type I membrane protein</topology>
    </subcellularLocation>
</comment>
<evidence type="ECO:0000256" key="6">
    <source>
        <dbReference type="ARBA" id="ARBA00023170"/>
    </source>
</evidence>
<dbReference type="PANTHER" id="PTHR16803">
    <property type="entry name" value="HIGH AFFINITY IMMUNOGLOBULIN EPSILON RECEPTOR GAMMA-SUBUNIT"/>
    <property type="match status" value="1"/>
</dbReference>
<dbReference type="OrthoDB" id="9941225at2759"/>
<keyword evidence="2" id="KW-0472">Membrane</keyword>
<name>A0A8C6VN85_NAJNA</name>
<dbReference type="PANTHER" id="PTHR16803:SF0">
    <property type="entry name" value="HIGH AFFINITY IMMUNOGLOBULIN EPSILON RECEPTOR SUBUNIT GAMMA"/>
    <property type="match status" value="1"/>
</dbReference>
<evidence type="ECO:0000256" key="2">
    <source>
        <dbReference type="ARBA" id="ARBA00022475"/>
    </source>
</evidence>
<evidence type="ECO:0000256" key="1">
    <source>
        <dbReference type="ARBA" id="ARBA00004251"/>
    </source>
</evidence>
<evidence type="ECO:0000313" key="9">
    <source>
        <dbReference type="Proteomes" id="UP000694559"/>
    </source>
</evidence>
<evidence type="ECO:0000256" key="5">
    <source>
        <dbReference type="ARBA" id="ARBA00023157"/>
    </source>
</evidence>
<proteinExistence type="predicted"/>
<evidence type="ECO:0000256" key="7">
    <source>
        <dbReference type="SAM" id="SignalP"/>
    </source>
</evidence>
<dbReference type="Proteomes" id="UP000694559">
    <property type="component" value="Unplaced"/>
</dbReference>
<reference evidence="8" key="2">
    <citation type="submission" date="2025-09" db="UniProtKB">
        <authorList>
            <consortium name="Ensembl"/>
        </authorList>
    </citation>
    <scope>IDENTIFICATION</scope>
</reference>
<sequence>MTIRAFRVFPILLLLLTQALQDSEVCYILDGILFLYGIILTSLYCRLKVSVWGTPKIRCLGAEIQARQWNFCNSLSRYLSSWSVLWAGCPSCTQCGVLFANQSIARFINPFIPLHLMTPIIPCIGVESGQLNGAS</sequence>
<keyword evidence="3" id="KW-0597">Phosphoprotein</keyword>